<dbReference type="SUPFAM" id="SSF52540">
    <property type="entry name" value="P-loop containing nucleoside triphosphate hydrolases"/>
    <property type="match status" value="1"/>
</dbReference>
<dbReference type="InterPro" id="IPR036891">
    <property type="entry name" value="Signal_recog_part_SRP54_M_sf"/>
</dbReference>
<dbReference type="InterPro" id="IPR013822">
    <property type="entry name" value="Signal_recog_particl_SRP54_hlx"/>
</dbReference>
<evidence type="ECO:0000256" key="4">
    <source>
        <dbReference type="ARBA" id="ARBA00022801"/>
    </source>
</evidence>
<dbReference type="RefSeq" id="WP_346248766.1">
    <property type="nucleotide sequence ID" value="NZ_JBDIZK010000016.1"/>
</dbReference>
<dbReference type="InterPro" id="IPR004125">
    <property type="entry name" value="Signal_recog_particle_SRP54_M"/>
</dbReference>
<dbReference type="NCBIfam" id="TIGR00959">
    <property type="entry name" value="ffh"/>
    <property type="match status" value="1"/>
</dbReference>
<keyword evidence="6 10" id="KW-0342">GTP-binding</keyword>
<keyword evidence="5 10" id="KW-0694">RNA-binding</keyword>
<evidence type="ECO:0000256" key="3">
    <source>
        <dbReference type="ARBA" id="ARBA00022741"/>
    </source>
</evidence>
<keyword evidence="13" id="KW-1185">Reference proteome</keyword>
<dbReference type="InterPro" id="IPR000897">
    <property type="entry name" value="SRP54_GTPase_dom"/>
</dbReference>
<dbReference type="InterPro" id="IPR003593">
    <property type="entry name" value="AAA+_ATPase"/>
</dbReference>
<dbReference type="EC" id="3.6.5.4" evidence="10"/>
<evidence type="ECO:0000256" key="1">
    <source>
        <dbReference type="ARBA" id="ARBA00004515"/>
    </source>
</evidence>
<dbReference type="SMART" id="SM00382">
    <property type="entry name" value="AAA"/>
    <property type="match status" value="1"/>
</dbReference>
<dbReference type="Pfam" id="PF02881">
    <property type="entry name" value="SRP54_N"/>
    <property type="match status" value="1"/>
</dbReference>
<comment type="subcellular location">
    <subcellularLocation>
        <location evidence="1">Cell inner membrane</location>
        <topology evidence="1">Peripheral membrane protein</topology>
        <orientation evidence="1">Cytoplasmic side</orientation>
    </subcellularLocation>
    <subcellularLocation>
        <location evidence="10">Cytoplasm</location>
    </subcellularLocation>
    <text evidence="10">The SRP-RNC complex is targeted to the cytoplasmic membrane.</text>
</comment>
<dbReference type="Gene3D" id="1.20.120.140">
    <property type="entry name" value="Signal recognition particle SRP54, nucleotide-binding domain"/>
    <property type="match status" value="1"/>
</dbReference>
<dbReference type="SMART" id="SM00962">
    <property type="entry name" value="SRP54"/>
    <property type="match status" value="1"/>
</dbReference>
<dbReference type="Gene3D" id="3.40.50.300">
    <property type="entry name" value="P-loop containing nucleotide triphosphate hydrolases"/>
    <property type="match status" value="1"/>
</dbReference>
<dbReference type="SUPFAM" id="SSF47446">
    <property type="entry name" value="Signal peptide-binding domain"/>
    <property type="match status" value="1"/>
</dbReference>
<protein>
    <recommendedName>
        <fullName evidence="10">Signal recognition particle protein</fullName>
        <ecNumber evidence="10">3.6.5.4</ecNumber>
    </recommendedName>
    <alternativeName>
        <fullName evidence="10">Fifty-four homolog</fullName>
    </alternativeName>
</protein>
<feature type="binding site" evidence="10">
    <location>
        <begin position="190"/>
        <end position="194"/>
    </location>
    <ligand>
        <name>GTP</name>
        <dbReference type="ChEBI" id="CHEBI:37565"/>
    </ligand>
</feature>
<dbReference type="SMART" id="SM00963">
    <property type="entry name" value="SRP54_N"/>
    <property type="match status" value="1"/>
</dbReference>
<dbReference type="InterPro" id="IPR042101">
    <property type="entry name" value="SRP54_N_sf"/>
</dbReference>
<reference evidence="12 13" key="1">
    <citation type="submission" date="2024-05" db="EMBL/GenBank/DDBJ databases">
        <title>Sphingomonas sp. HF-S3 16S ribosomal RNA gene Genome sequencing and assembly.</title>
        <authorList>
            <person name="Lee H."/>
        </authorList>
    </citation>
    <scope>NUCLEOTIDE SEQUENCE [LARGE SCALE GENOMIC DNA]</scope>
    <source>
        <strain evidence="12 13">HF-S3</strain>
    </source>
</reference>
<evidence type="ECO:0000313" key="12">
    <source>
        <dbReference type="EMBL" id="MEN3749720.1"/>
    </source>
</evidence>
<keyword evidence="7 10" id="KW-0733">Signal recognition particle</keyword>
<dbReference type="Pfam" id="PF02978">
    <property type="entry name" value="SRP_SPB"/>
    <property type="match status" value="1"/>
</dbReference>
<sequence length="496" mass="52582">MFESLSERLGGVFDRLKGRGALVEADVRTAMREVRIALLEADVALPVAREFVDKVTEQAVGQQVLRSITPGQQVVKIVHDALVEMLGPDTAELNLGVTPPAVIMLVGLQGSGKTTTTAKLAKLISKTQGKKVMMASLDVNRPAAQEQLAVLGTQTEVATLPIVQGQQPVEIAQRALSSAKLQGFDVIMLDTAGRLHVDQALMDEMKAVADIAKPQEILLVVDSLTGQDAVNVASSFGSQVPLTGVVLTRMDGDARGGAALSMRSVTGKPIKFAGMGEKLDQIEPFHPKRVAGRILGMGDVVSLVERAAQAIEHEDAEKMASRLAKGQFDMNDLRSQLAQMRKMGGIGALAGMIPGMKKAQSAMAAGNVDERILLRMDAMITSMTPRERAKPELINAKRKIRIAKGSGTTVQDVNKLMKMHQEMQTAMKRLKKMGGLKGMMSMLGKGGMGGLGNAMGGPELGDVMGKMGGPGGLPGLPGGGDMPKLPPGFQNFLKKK</sequence>
<keyword evidence="4 10" id="KW-0378">Hydrolase</keyword>
<dbReference type="Pfam" id="PF00448">
    <property type="entry name" value="SRP54"/>
    <property type="match status" value="1"/>
</dbReference>
<dbReference type="InterPro" id="IPR022941">
    <property type="entry name" value="SRP54"/>
</dbReference>
<dbReference type="PANTHER" id="PTHR11564:SF5">
    <property type="entry name" value="SIGNAL RECOGNITION PARTICLE SUBUNIT SRP54"/>
    <property type="match status" value="1"/>
</dbReference>
<evidence type="ECO:0000313" key="13">
    <source>
        <dbReference type="Proteomes" id="UP001427805"/>
    </source>
</evidence>
<comment type="caution">
    <text evidence="12">The sequence shown here is derived from an EMBL/GenBank/DDBJ whole genome shotgun (WGS) entry which is preliminary data.</text>
</comment>
<evidence type="ECO:0000259" key="11">
    <source>
        <dbReference type="PROSITE" id="PS00300"/>
    </source>
</evidence>
<evidence type="ECO:0000256" key="9">
    <source>
        <dbReference type="ARBA" id="ARBA00048027"/>
    </source>
</evidence>
<keyword evidence="8 10" id="KW-0687">Ribonucleoprotein</keyword>
<dbReference type="Proteomes" id="UP001427805">
    <property type="component" value="Unassembled WGS sequence"/>
</dbReference>
<evidence type="ECO:0000256" key="5">
    <source>
        <dbReference type="ARBA" id="ARBA00022884"/>
    </source>
</evidence>
<gene>
    <name evidence="10 12" type="primary">ffh</name>
    <name evidence="12" type="ORF">TPR58_21280</name>
</gene>
<feature type="binding site" evidence="10">
    <location>
        <begin position="107"/>
        <end position="114"/>
    </location>
    <ligand>
        <name>GTP</name>
        <dbReference type="ChEBI" id="CHEBI:37565"/>
    </ligand>
</feature>
<evidence type="ECO:0000256" key="7">
    <source>
        <dbReference type="ARBA" id="ARBA00023135"/>
    </source>
</evidence>
<name>A0ABV0BDU2_9SPHN</name>
<comment type="domain">
    <text evidence="10">Composed of three domains: the N-terminal N domain, which is responsible for interactions with the ribosome, the central G domain, which binds GTP, and the C-terminal M domain, which binds the RNA and the signal sequence of the RNC.</text>
</comment>
<organism evidence="12 13">
    <name type="scientific">Sphingomonas rustica</name>
    <dbReference type="NCBI Taxonomy" id="3103142"/>
    <lineage>
        <taxon>Bacteria</taxon>
        <taxon>Pseudomonadati</taxon>
        <taxon>Pseudomonadota</taxon>
        <taxon>Alphaproteobacteria</taxon>
        <taxon>Sphingomonadales</taxon>
        <taxon>Sphingomonadaceae</taxon>
        <taxon>Sphingomonas</taxon>
    </lineage>
</organism>
<feature type="binding site" evidence="10">
    <location>
        <begin position="248"/>
        <end position="251"/>
    </location>
    <ligand>
        <name>GTP</name>
        <dbReference type="ChEBI" id="CHEBI:37565"/>
    </ligand>
</feature>
<evidence type="ECO:0000256" key="8">
    <source>
        <dbReference type="ARBA" id="ARBA00023274"/>
    </source>
</evidence>
<dbReference type="HAMAP" id="MF_00306">
    <property type="entry name" value="SRP54"/>
    <property type="match status" value="1"/>
</dbReference>
<dbReference type="EMBL" id="JBDIZK010000016">
    <property type="protein sequence ID" value="MEN3749720.1"/>
    <property type="molecule type" value="Genomic_DNA"/>
</dbReference>
<comment type="similarity">
    <text evidence="2 10">Belongs to the GTP-binding SRP family. SRP54 subfamily.</text>
</comment>
<evidence type="ECO:0000256" key="10">
    <source>
        <dbReference type="HAMAP-Rule" id="MF_00306"/>
    </source>
</evidence>
<dbReference type="CDD" id="cd18539">
    <property type="entry name" value="SRP_G"/>
    <property type="match status" value="1"/>
</dbReference>
<comment type="catalytic activity">
    <reaction evidence="9 10">
        <text>GTP + H2O = GDP + phosphate + H(+)</text>
        <dbReference type="Rhea" id="RHEA:19669"/>
        <dbReference type="ChEBI" id="CHEBI:15377"/>
        <dbReference type="ChEBI" id="CHEBI:15378"/>
        <dbReference type="ChEBI" id="CHEBI:37565"/>
        <dbReference type="ChEBI" id="CHEBI:43474"/>
        <dbReference type="ChEBI" id="CHEBI:58189"/>
        <dbReference type="EC" id="3.6.5.4"/>
    </reaction>
</comment>
<evidence type="ECO:0000256" key="6">
    <source>
        <dbReference type="ARBA" id="ARBA00023134"/>
    </source>
</evidence>
<accession>A0ABV0BDU2</accession>
<dbReference type="PROSITE" id="PS00300">
    <property type="entry name" value="SRP54"/>
    <property type="match status" value="1"/>
</dbReference>
<dbReference type="Gene3D" id="1.10.260.30">
    <property type="entry name" value="Signal recognition particle, SRP54 subunit, M-domain"/>
    <property type="match status" value="1"/>
</dbReference>
<feature type="domain" description="SRP54-type proteins GTP-binding" evidence="11">
    <location>
        <begin position="269"/>
        <end position="282"/>
    </location>
</feature>
<comment type="function">
    <text evidence="10">Involved in targeting and insertion of nascent membrane proteins into the cytoplasmic membrane. Binds to the hydrophobic signal sequence of the ribosome-nascent chain (RNC) as it emerges from the ribosomes. The SRP-RNC complex is then targeted to the cytoplasmic membrane where it interacts with the SRP receptor FtsY. Interaction with FtsY leads to the transfer of the RNC complex to the Sec translocase for insertion into the membrane, the hydrolysis of GTP by both Ffh and FtsY, and the dissociation of the SRP-FtsY complex into the individual components.</text>
</comment>
<proteinExistence type="inferred from homology"/>
<keyword evidence="3 10" id="KW-0547">Nucleotide-binding</keyword>
<evidence type="ECO:0000256" key="2">
    <source>
        <dbReference type="ARBA" id="ARBA00005450"/>
    </source>
</evidence>
<dbReference type="PANTHER" id="PTHR11564">
    <property type="entry name" value="SIGNAL RECOGNITION PARTICLE 54K PROTEIN SRP54"/>
    <property type="match status" value="1"/>
</dbReference>
<dbReference type="InterPro" id="IPR027417">
    <property type="entry name" value="P-loop_NTPase"/>
</dbReference>
<keyword evidence="10" id="KW-0963">Cytoplasm</keyword>
<dbReference type="InterPro" id="IPR004780">
    <property type="entry name" value="SRP"/>
</dbReference>
<comment type="subunit">
    <text evidence="10">Part of the signal recognition particle protein translocation system, which is composed of SRP and FtsY. SRP is a ribonucleoprotein composed of Ffh and a 4.5S RNA molecule.</text>
</comment>